<dbReference type="PANTHER" id="PTHR17204">
    <property type="entry name" value="PRE-MRNA PROCESSING PROTEIN PRP39-RELATED"/>
    <property type="match status" value="1"/>
</dbReference>
<comment type="caution">
    <text evidence="7">The sequence shown here is derived from an EMBL/GenBank/DDBJ whole genome shotgun (WGS) entry which is preliminary data.</text>
</comment>
<evidence type="ECO:0000256" key="3">
    <source>
        <dbReference type="ARBA" id="ARBA00022737"/>
    </source>
</evidence>
<dbReference type="FunFam" id="1.25.40.10:FF:000451">
    <property type="entry name" value="mRNA splicing protein (Prp39), putative"/>
    <property type="match status" value="1"/>
</dbReference>
<comment type="similarity">
    <text evidence="6">Belongs to the PRP39 family.</text>
</comment>
<evidence type="ECO:0000256" key="4">
    <source>
        <dbReference type="ARBA" id="ARBA00023187"/>
    </source>
</evidence>
<dbReference type="SMART" id="SM00386">
    <property type="entry name" value="HAT"/>
    <property type="match status" value="5"/>
</dbReference>
<dbReference type="Pfam" id="PF23241">
    <property type="entry name" value="HAT_PRP39_C"/>
    <property type="match status" value="1"/>
</dbReference>
<keyword evidence="5" id="KW-0539">Nucleus</keyword>
<dbReference type="GO" id="GO:0005685">
    <property type="term" value="C:U1 snRNP"/>
    <property type="evidence" value="ECO:0007669"/>
    <property type="project" value="TreeGrafter"/>
</dbReference>
<dbReference type="InterPro" id="IPR059164">
    <property type="entry name" value="HAT_PRP39_C"/>
</dbReference>
<evidence type="ECO:0000313" key="8">
    <source>
        <dbReference type="Proteomes" id="UP000193144"/>
    </source>
</evidence>
<dbReference type="OrthoDB" id="10265668at2759"/>
<dbReference type="Proteomes" id="UP000193144">
    <property type="component" value="Unassembled WGS sequence"/>
</dbReference>
<evidence type="ECO:0000256" key="1">
    <source>
        <dbReference type="ARBA" id="ARBA00004123"/>
    </source>
</evidence>
<dbReference type="STRING" id="1231657.A0A1Y1YDL0"/>
<dbReference type="SUPFAM" id="SSF48452">
    <property type="entry name" value="TPR-like"/>
    <property type="match status" value="1"/>
</dbReference>
<dbReference type="EMBL" id="MCFA01000264">
    <property type="protein sequence ID" value="ORX96077.1"/>
    <property type="molecule type" value="Genomic_DNA"/>
</dbReference>
<sequence length="532" mass="62591">MARGMIAGLRYDNEDENTADVRKLINAVAEDEDNFEKWEALVTFCESLEGGVNRNSSPDAIAVMRGAFDCFLDKYPLFFGYWKKYADLEFSIGGTETAEMVYERGVSCVPTSVDLWTAYCSFKENTCHDVDLVRELFERGAHFVGLDFQCHPFWDKYIEFEKRIEHPENVTKILERIVHVPMYQFSRNFEKFRQEISVRPIEELGDAGLLQQMKDLVVVETQGELARSELEMDRLLRAKLDQYYMEAYNRTHIETMKRWTFEQNIKRAYFHVTELDEAELVNWRKYLDFEETEGNFHRITFLYERCLVVCALYDEFWLRYARWMLAQGKEEDTRIIYVRASTIFVPIARPAVRLQWARFEEMKGRMDVAIDIHLAILDQCPEHIETIISLAGLKRRQDGPDAAIELLNQYKDERDSYIGAHLTAEQARILYKCKGSALEARQLFQAFEDMYLDSRAFWIKYLQFEMEQMHFPGSEEDIHGRVRNVHNAIRTKGRFSPSTMKDLSHYYMEYLLDCGSKKAATEYMAIDKEVNG</sequence>
<protein>
    <submittedName>
        <fullName evidence="7">Pre-mRNA-processing factor 39</fullName>
    </submittedName>
</protein>
<dbReference type="Pfam" id="PF23240">
    <property type="entry name" value="HAT_PRP39_N"/>
    <property type="match status" value="1"/>
</dbReference>
<accession>A0A1Y1YDL0</accession>
<evidence type="ECO:0000256" key="2">
    <source>
        <dbReference type="ARBA" id="ARBA00022664"/>
    </source>
</evidence>
<keyword evidence="3" id="KW-0677">Repeat</keyword>
<name>A0A1Y1YDL0_9PLEO</name>
<dbReference type="AlphaFoldDB" id="A0A1Y1YDL0"/>
<dbReference type="FunFam" id="1.25.40.10:FF:000064">
    <property type="entry name" value="Putative pre-mrna-processing factor 39"/>
    <property type="match status" value="1"/>
</dbReference>
<proteinExistence type="inferred from homology"/>
<dbReference type="InterPro" id="IPR003107">
    <property type="entry name" value="HAT"/>
</dbReference>
<keyword evidence="8" id="KW-1185">Reference proteome</keyword>
<evidence type="ECO:0000256" key="6">
    <source>
        <dbReference type="ARBA" id="ARBA00038019"/>
    </source>
</evidence>
<dbReference type="Gene3D" id="1.25.40.10">
    <property type="entry name" value="Tetratricopeptide repeat domain"/>
    <property type="match status" value="2"/>
</dbReference>
<keyword evidence="2" id="KW-0507">mRNA processing</keyword>
<dbReference type="GO" id="GO:0071004">
    <property type="term" value="C:U2-type prespliceosome"/>
    <property type="evidence" value="ECO:0007669"/>
    <property type="project" value="TreeGrafter"/>
</dbReference>
<dbReference type="GO" id="GO:0000243">
    <property type="term" value="C:commitment complex"/>
    <property type="evidence" value="ECO:0007669"/>
    <property type="project" value="TreeGrafter"/>
</dbReference>
<evidence type="ECO:0000256" key="5">
    <source>
        <dbReference type="ARBA" id="ARBA00023242"/>
    </source>
</evidence>
<organism evidence="7 8">
    <name type="scientific">Clohesyomyces aquaticus</name>
    <dbReference type="NCBI Taxonomy" id="1231657"/>
    <lineage>
        <taxon>Eukaryota</taxon>
        <taxon>Fungi</taxon>
        <taxon>Dikarya</taxon>
        <taxon>Ascomycota</taxon>
        <taxon>Pezizomycotina</taxon>
        <taxon>Dothideomycetes</taxon>
        <taxon>Pleosporomycetidae</taxon>
        <taxon>Pleosporales</taxon>
        <taxon>Lindgomycetaceae</taxon>
        <taxon>Clohesyomyces</taxon>
    </lineage>
</organism>
<dbReference type="InterPro" id="IPR011990">
    <property type="entry name" value="TPR-like_helical_dom_sf"/>
</dbReference>
<evidence type="ECO:0000313" key="7">
    <source>
        <dbReference type="EMBL" id="ORX96077.1"/>
    </source>
</evidence>
<dbReference type="GO" id="GO:0030627">
    <property type="term" value="F:pre-mRNA 5'-splice site binding"/>
    <property type="evidence" value="ECO:0007669"/>
    <property type="project" value="TreeGrafter"/>
</dbReference>
<dbReference type="PANTHER" id="PTHR17204:SF5">
    <property type="entry name" value="PRE-MRNA-PROCESSING FACTOR 39"/>
    <property type="match status" value="1"/>
</dbReference>
<gene>
    <name evidence="7" type="ORF">BCR34DRAFT_498013</name>
</gene>
<keyword evidence="4" id="KW-0508">mRNA splicing</keyword>
<reference evidence="7 8" key="1">
    <citation type="submission" date="2016-07" db="EMBL/GenBank/DDBJ databases">
        <title>Pervasive Adenine N6-methylation of Active Genes in Fungi.</title>
        <authorList>
            <consortium name="DOE Joint Genome Institute"/>
            <person name="Mondo S.J."/>
            <person name="Dannebaum R.O."/>
            <person name="Kuo R.C."/>
            <person name="Labutti K."/>
            <person name="Haridas S."/>
            <person name="Kuo A."/>
            <person name="Salamov A."/>
            <person name="Ahrendt S.R."/>
            <person name="Lipzen A."/>
            <person name="Sullivan W."/>
            <person name="Andreopoulos W.B."/>
            <person name="Clum A."/>
            <person name="Lindquist E."/>
            <person name="Daum C."/>
            <person name="Ramamoorthy G.K."/>
            <person name="Gryganskyi A."/>
            <person name="Culley D."/>
            <person name="Magnuson J.K."/>
            <person name="James T.Y."/>
            <person name="O'Malley M.A."/>
            <person name="Stajich J.E."/>
            <person name="Spatafora J.W."/>
            <person name="Visel A."/>
            <person name="Grigoriev I.V."/>
        </authorList>
    </citation>
    <scope>NUCLEOTIDE SEQUENCE [LARGE SCALE GENOMIC DNA]</scope>
    <source>
        <strain evidence="7 8">CBS 115471</strain>
    </source>
</reference>
<comment type="subcellular location">
    <subcellularLocation>
        <location evidence="1">Nucleus</location>
    </subcellularLocation>
</comment>
<dbReference type="GO" id="GO:0000395">
    <property type="term" value="P:mRNA 5'-splice site recognition"/>
    <property type="evidence" value="ECO:0007669"/>
    <property type="project" value="TreeGrafter"/>
</dbReference>